<comment type="caution">
    <text evidence="3">The sequence shown here is derived from an EMBL/GenBank/DDBJ whole genome shotgun (WGS) entry which is preliminary data.</text>
</comment>
<feature type="non-terminal residue" evidence="3">
    <location>
        <position position="376"/>
    </location>
</feature>
<feature type="domain" description="Arrestin-like N-terminal" evidence="2">
    <location>
        <begin position="111"/>
        <end position="197"/>
    </location>
</feature>
<feature type="compositionally biased region" description="Polar residues" evidence="1">
    <location>
        <begin position="117"/>
        <end position="133"/>
    </location>
</feature>
<feature type="region of interest" description="Disordered" evidence="1">
    <location>
        <begin position="113"/>
        <end position="141"/>
    </location>
</feature>
<dbReference type="EMBL" id="JANBUW010001034">
    <property type="protein sequence ID" value="KAJ2844596.1"/>
    <property type="molecule type" value="Genomic_DNA"/>
</dbReference>
<reference evidence="3" key="1">
    <citation type="submission" date="2022-07" db="EMBL/GenBank/DDBJ databases">
        <title>Phylogenomic reconstructions and comparative analyses of Kickxellomycotina fungi.</title>
        <authorList>
            <person name="Reynolds N.K."/>
            <person name="Stajich J.E."/>
            <person name="Barry K."/>
            <person name="Grigoriev I.V."/>
            <person name="Crous P."/>
            <person name="Smith M.E."/>
        </authorList>
    </citation>
    <scope>NUCLEOTIDE SEQUENCE</scope>
    <source>
        <strain evidence="3">NRRL 1566</strain>
    </source>
</reference>
<protein>
    <recommendedName>
        <fullName evidence="2">Arrestin-like N-terminal domain-containing protein</fullName>
    </recommendedName>
</protein>
<keyword evidence="4" id="KW-1185">Reference proteome</keyword>
<gene>
    <name evidence="3" type="ORF">IWW36_005122</name>
</gene>
<dbReference type="Proteomes" id="UP001139887">
    <property type="component" value="Unassembled WGS sequence"/>
</dbReference>
<dbReference type="AlphaFoldDB" id="A0A9W8IAV1"/>
<feature type="compositionally biased region" description="Polar residues" evidence="1">
    <location>
        <begin position="336"/>
        <end position="346"/>
    </location>
</feature>
<sequence length="376" mass="41650">MKWTAAASRPEVAIHTYTPQIIVTNDSNANLLLGYIIATVSRPTLVKSIVVNFSGTYSICWADGIGPSREEYFQYRQFHDERLMLTSANLVSSSDWVQDEIVTDDRQLSTGWEEVSCDSSASSTTNVDSTYNGQDDEPPSYPELDIASLQQTALNSFTLPAGTHRLEFVFMIPPRMPSTIVSHLGGIEYKLSAFFKTKGHLGMPTTTRADVPIQLVNIPTRLAQLQSSLPVNDETMFTRQIEESWWILVKVSSCTTFPEDVIRVSTCLSWPSRCNYNEDVGEYLELLAVQLDLCESTVHKSMLSGKPLKSDMLTIATSMSGDKNLFNVPAIAPPSYESSQVPSSETKPSEADDQQLAEAIHAEEVRAQEAEQASSR</sequence>
<evidence type="ECO:0000256" key="1">
    <source>
        <dbReference type="SAM" id="MobiDB-lite"/>
    </source>
</evidence>
<dbReference type="InterPro" id="IPR014752">
    <property type="entry name" value="Arrestin-like_C"/>
</dbReference>
<accession>A0A9W8IAV1</accession>
<organism evidence="3 4">
    <name type="scientific">Coemansia brasiliensis</name>
    <dbReference type="NCBI Taxonomy" id="2650707"/>
    <lineage>
        <taxon>Eukaryota</taxon>
        <taxon>Fungi</taxon>
        <taxon>Fungi incertae sedis</taxon>
        <taxon>Zoopagomycota</taxon>
        <taxon>Kickxellomycotina</taxon>
        <taxon>Kickxellomycetes</taxon>
        <taxon>Kickxellales</taxon>
        <taxon>Kickxellaceae</taxon>
        <taxon>Coemansia</taxon>
    </lineage>
</organism>
<dbReference type="OrthoDB" id="2238745at2759"/>
<dbReference type="InterPro" id="IPR011021">
    <property type="entry name" value="Arrestin-like_N"/>
</dbReference>
<dbReference type="Pfam" id="PF00339">
    <property type="entry name" value="Arrestin_N"/>
    <property type="match status" value="1"/>
</dbReference>
<name>A0A9W8IAV1_9FUNG</name>
<evidence type="ECO:0000313" key="4">
    <source>
        <dbReference type="Proteomes" id="UP001139887"/>
    </source>
</evidence>
<feature type="region of interest" description="Disordered" evidence="1">
    <location>
        <begin position="333"/>
        <end position="356"/>
    </location>
</feature>
<proteinExistence type="predicted"/>
<evidence type="ECO:0000259" key="2">
    <source>
        <dbReference type="Pfam" id="PF00339"/>
    </source>
</evidence>
<evidence type="ECO:0000313" key="3">
    <source>
        <dbReference type="EMBL" id="KAJ2844596.1"/>
    </source>
</evidence>
<dbReference type="Gene3D" id="2.60.40.640">
    <property type="match status" value="1"/>
</dbReference>